<dbReference type="PANTHER" id="PTHR48267">
    <property type="entry name" value="CUPREDOXIN SUPERFAMILY PROTEIN"/>
    <property type="match status" value="1"/>
</dbReference>
<dbReference type="Pfam" id="PF07732">
    <property type="entry name" value="Cu-oxidase_3"/>
    <property type="match status" value="1"/>
</dbReference>
<dbReference type="PANTHER" id="PTHR48267:SF1">
    <property type="entry name" value="BILIRUBIN OXIDASE"/>
    <property type="match status" value="1"/>
</dbReference>
<keyword evidence="3" id="KW-0479">Metal-binding</keyword>
<dbReference type="InterPro" id="IPR006311">
    <property type="entry name" value="TAT_signal"/>
</dbReference>
<feature type="domain" description="Plastocyanin-like" evidence="11">
    <location>
        <begin position="86"/>
        <end position="197"/>
    </location>
</feature>
<dbReference type="Pfam" id="PF07731">
    <property type="entry name" value="Cu-oxidase_2"/>
    <property type="match status" value="1"/>
</dbReference>
<evidence type="ECO:0000256" key="5">
    <source>
        <dbReference type="ARBA" id="ARBA00038978"/>
    </source>
</evidence>
<comment type="subunit">
    <text evidence="2">Monomer.</text>
</comment>
<dbReference type="InterPro" id="IPR008972">
    <property type="entry name" value="Cupredoxin"/>
</dbReference>
<dbReference type="SUPFAM" id="SSF49503">
    <property type="entry name" value="Cupredoxins"/>
    <property type="match status" value="3"/>
</dbReference>
<dbReference type="InterPro" id="IPR002355">
    <property type="entry name" value="Cu_oxidase_Cu_BS"/>
</dbReference>
<evidence type="ECO:0000256" key="3">
    <source>
        <dbReference type="ARBA" id="ARBA00022723"/>
    </source>
</evidence>
<dbReference type="InterPro" id="IPR011707">
    <property type="entry name" value="Cu-oxidase-like_N"/>
</dbReference>
<dbReference type="Proteomes" id="UP001183777">
    <property type="component" value="Unassembled WGS sequence"/>
</dbReference>
<organism evidence="12 13">
    <name type="scientific">Streptomyces salyersiae</name>
    <dbReference type="NCBI Taxonomy" id="3075530"/>
    <lineage>
        <taxon>Bacteria</taxon>
        <taxon>Bacillati</taxon>
        <taxon>Actinomycetota</taxon>
        <taxon>Actinomycetes</taxon>
        <taxon>Kitasatosporales</taxon>
        <taxon>Streptomycetaceae</taxon>
        <taxon>Streptomyces</taxon>
    </lineage>
</organism>
<dbReference type="EC" id="1.16.3.4" evidence="5"/>
<proteinExistence type="inferred from homology"/>
<evidence type="ECO:0000256" key="6">
    <source>
        <dbReference type="ARBA" id="ARBA00041027"/>
    </source>
</evidence>
<evidence type="ECO:0000259" key="10">
    <source>
        <dbReference type="Pfam" id="PF07731"/>
    </source>
</evidence>
<dbReference type="InterPro" id="IPR011706">
    <property type="entry name" value="Cu-oxidase_C"/>
</dbReference>
<evidence type="ECO:0000256" key="9">
    <source>
        <dbReference type="ARBA" id="ARBA00048092"/>
    </source>
</evidence>
<comment type="catalytic activity">
    <reaction evidence="9">
        <text>4 Cu(+) + O2 + 4 H(+) = 4 Cu(2+) + 2 H2O</text>
        <dbReference type="Rhea" id="RHEA:30083"/>
        <dbReference type="ChEBI" id="CHEBI:15377"/>
        <dbReference type="ChEBI" id="CHEBI:15378"/>
        <dbReference type="ChEBI" id="CHEBI:15379"/>
        <dbReference type="ChEBI" id="CHEBI:29036"/>
        <dbReference type="ChEBI" id="CHEBI:49552"/>
        <dbReference type="EC" id="1.16.3.4"/>
    </reaction>
    <physiologicalReaction direction="left-to-right" evidence="9">
        <dbReference type="Rhea" id="RHEA:30084"/>
    </physiologicalReaction>
</comment>
<dbReference type="EMBL" id="JAVREX010000013">
    <property type="protein sequence ID" value="MDT0431016.1"/>
    <property type="molecule type" value="Genomic_DNA"/>
</dbReference>
<name>A0ABU2RQS1_9ACTN</name>
<feature type="domain" description="Plastocyanin-like" evidence="10">
    <location>
        <begin position="375"/>
        <end position="486"/>
    </location>
</feature>
<dbReference type="RefSeq" id="WP_311660145.1">
    <property type="nucleotide sequence ID" value="NZ_JAVREX010000013.1"/>
</dbReference>
<dbReference type="InterPro" id="IPR045087">
    <property type="entry name" value="Cu-oxidase_fam"/>
</dbReference>
<comment type="caution">
    <text evidence="12">The sequence shown here is derived from an EMBL/GenBank/DDBJ whole genome shotgun (WGS) entry which is preliminary data.</text>
</comment>
<reference evidence="13" key="1">
    <citation type="submission" date="2023-07" db="EMBL/GenBank/DDBJ databases">
        <title>30 novel species of actinomycetes from the DSMZ collection.</title>
        <authorList>
            <person name="Nouioui I."/>
        </authorList>
    </citation>
    <scope>NUCLEOTIDE SEQUENCE [LARGE SCALE GENOMIC DNA]</scope>
    <source>
        <strain evidence="13">DSM 41770</strain>
    </source>
</reference>
<keyword evidence="13" id="KW-1185">Reference proteome</keyword>
<evidence type="ECO:0000256" key="1">
    <source>
        <dbReference type="ARBA" id="ARBA00010609"/>
    </source>
</evidence>
<evidence type="ECO:0000256" key="7">
    <source>
        <dbReference type="ARBA" id="ARBA00042896"/>
    </source>
</evidence>
<evidence type="ECO:0000256" key="4">
    <source>
        <dbReference type="ARBA" id="ARBA00023002"/>
    </source>
</evidence>
<keyword evidence="4" id="KW-0560">Oxidoreductase</keyword>
<evidence type="ECO:0000256" key="2">
    <source>
        <dbReference type="ARBA" id="ARBA00011245"/>
    </source>
</evidence>
<accession>A0ABU2RQS1</accession>
<dbReference type="Gene3D" id="2.60.40.420">
    <property type="entry name" value="Cupredoxins - blue copper proteins"/>
    <property type="match status" value="3"/>
</dbReference>
<evidence type="ECO:0000259" key="11">
    <source>
        <dbReference type="Pfam" id="PF07732"/>
    </source>
</evidence>
<dbReference type="PROSITE" id="PS51318">
    <property type="entry name" value="TAT"/>
    <property type="match status" value="1"/>
</dbReference>
<gene>
    <name evidence="12" type="ORF">RM649_25655</name>
</gene>
<evidence type="ECO:0000256" key="8">
    <source>
        <dbReference type="ARBA" id="ARBA00043090"/>
    </source>
</evidence>
<dbReference type="PROSITE" id="PS00080">
    <property type="entry name" value="MULTICOPPER_OXIDASE2"/>
    <property type="match status" value="1"/>
</dbReference>
<evidence type="ECO:0000313" key="12">
    <source>
        <dbReference type="EMBL" id="MDT0431016.1"/>
    </source>
</evidence>
<protein>
    <recommendedName>
        <fullName evidence="6">Multicopper oxidase CueO</fullName>
        <ecNumber evidence="5">1.16.3.4</ecNumber>
    </recommendedName>
    <alternativeName>
        <fullName evidence="7">Copper efflux oxidase</fullName>
    </alternativeName>
    <alternativeName>
        <fullName evidence="8">Cuprous oxidase</fullName>
    </alternativeName>
</protein>
<dbReference type="CDD" id="cd13890">
    <property type="entry name" value="CuRO_3_CueO_FtsP"/>
    <property type="match status" value="1"/>
</dbReference>
<evidence type="ECO:0000313" key="13">
    <source>
        <dbReference type="Proteomes" id="UP001183777"/>
    </source>
</evidence>
<sequence length="488" mass="53581">MATRRTALGAGLGVLGATLTTGAALLPTALRHRAEGEPARTGTKAPARAVTVSETDRFRVAMPVPPVLRPVSTRGGRDVYDITMRPAECEILPGVRTGVLTYNGSFPGPTIKARSGRPVVVRQRNRLTMPTSVHLHGAAVTQENDGDPMDTIAPGADRIYHYPNRQPHASLWYHDHAHHMEAEHVYRGLSGSYLLTDSVEQALPLPSGPYDVPVALRDVHIDGAGDLAFSMGDPERTTIVANGKAYPYFRVAARKYRFRLLNSSNIRAFDLRLSDGSDIIRIGSDGGLLPRPHTTDRVFLSSGERADVVIDFSRYPVGTEIVLENSAPPGDLARIGQVLRFDVDRTAPDASRVPSVLRSLPRLPEPTGERTVKLTMAPPQAFMDDKVYDPGRIDAFVRYGASEVWTVVNANEVFPHNFHMHLVQFRILERNGQTLPPSDAGLKDTVNLMPGETVKLQATFDRYRGTYVYHCHMLDHSAMGMMATMKIG</sequence>
<comment type="similarity">
    <text evidence="1">Belongs to the multicopper oxidase family.</text>
</comment>